<sequence>MANDTTEETKGKKKGKGEKKEKVPKIKPEPYIINSESEKETALLEIQEIVGKLENDTELKEWEEKLKVLNEEAVSLKTKISDRKKSASSEKKDMADKMVQMKAGIADYEVNKALGKIA</sequence>
<dbReference type="EMBL" id="NPEF02000037">
    <property type="protein sequence ID" value="MDV6237833.1"/>
    <property type="molecule type" value="Genomic_DNA"/>
</dbReference>
<reference evidence="4" key="1">
    <citation type="submission" date="2017-07" db="EMBL/GenBank/DDBJ databases">
        <title>Leptospira spp. isolated from tropical soils.</title>
        <authorList>
            <person name="Thibeaux R."/>
            <person name="Iraola G."/>
            <person name="Ferres I."/>
            <person name="Bierque E."/>
            <person name="Girault D."/>
            <person name="Soupe-Gilbert M.-E."/>
            <person name="Picardeau M."/>
            <person name="Goarant C."/>
        </authorList>
    </citation>
    <scope>NUCLEOTIDE SEQUENCE [LARGE SCALE GENOMIC DNA]</scope>
    <source>
        <strain evidence="4">ATI7-C-A5</strain>
    </source>
</reference>
<evidence type="ECO:0000256" key="1">
    <source>
        <dbReference type="SAM" id="Coils"/>
    </source>
</evidence>
<evidence type="ECO:0000256" key="2">
    <source>
        <dbReference type="SAM" id="MobiDB-lite"/>
    </source>
</evidence>
<reference evidence="3 5" key="2">
    <citation type="journal article" date="2018" name="Microb. Genom.">
        <title>Deciphering the unexplored Leptospira diversity from soils uncovers genomic evolution to virulence.</title>
        <authorList>
            <person name="Thibeaux R."/>
            <person name="Iraola G."/>
            <person name="Ferres I."/>
            <person name="Bierque E."/>
            <person name="Girault D."/>
            <person name="Soupe-Gilbert M.E."/>
            <person name="Picardeau M."/>
            <person name="Goarant C."/>
        </authorList>
    </citation>
    <scope>NUCLEOTIDE SEQUENCE [LARGE SCALE GENOMIC DNA]</scope>
    <source>
        <strain evidence="3 5">ATI7-C-A5</strain>
    </source>
</reference>
<accession>A0A2N0B7U8</accession>
<name>A0A2N0B7U8_9LEPT</name>
<dbReference type="EMBL" id="NPEF01000122">
    <property type="protein sequence ID" value="PJZ92589.1"/>
    <property type="molecule type" value="Genomic_DNA"/>
</dbReference>
<gene>
    <name evidence="3" type="ORF">CH379_019580</name>
    <name evidence="4" type="ORF">CH379_12355</name>
</gene>
<reference evidence="3" key="3">
    <citation type="submission" date="2023-10" db="EMBL/GenBank/DDBJ databases">
        <authorList>
            <person name="Picardeau M."/>
            <person name="Thibeaux R."/>
        </authorList>
    </citation>
    <scope>NUCLEOTIDE SEQUENCE</scope>
    <source>
        <strain evidence="3">ATI7-C-A5</strain>
    </source>
</reference>
<feature type="coiled-coil region" evidence="1">
    <location>
        <begin position="52"/>
        <end position="79"/>
    </location>
</feature>
<dbReference type="Proteomes" id="UP000232122">
    <property type="component" value="Unassembled WGS sequence"/>
</dbReference>
<comment type="caution">
    <text evidence="4">The sequence shown here is derived from an EMBL/GenBank/DDBJ whole genome shotgun (WGS) entry which is preliminary data.</text>
</comment>
<evidence type="ECO:0000313" key="4">
    <source>
        <dbReference type="EMBL" id="PJZ92589.1"/>
    </source>
</evidence>
<protein>
    <submittedName>
        <fullName evidence="4">Uncharacterized protein</fullName>
    </submittedName>
</protein>
<keyword evidence="1" id="KW-0175">Coiled coil</keyword>
<keyword evidence="5" id="KW-1185">Reference proteome</keyword>
<feature type="region of interest" description="Disordered" evidence="2">
    <location>
        <begin position="1"/>
        <end position="34"/>
    </location>
</feature>
<accession>A0A2N0BL84</accession>
<proteinExistence type="predicted"/>
<evidence type="ECO:0000313" key="5">
    <source>
        <dbReference type="Proteomes" id="UP000232122"/>
    </source>
</evidence>
<organism evidence="4">
    <name type="scientific">Leptospira ellisii</name>
    <dbReference type="NCBI Taxonomy" id="2023197"/>
    <lineage>
        <taxon>Bacteria</taxon>
        <taxon>Pseudomonadati</taxon>
        <taxon>Spirochaetota</taxon>
        <taxon>Spirochaetia</taxon>
        <taxon>Leptospirales</taxon>
        <taxon>Leptospiraceae</taxon>
        <taxon>Leptospira</taxon>
    </lineage>
</organism>
<evidence type="ECO:0000313" key="3">
    <source>
        <dbReference type="EMBL" id="MDV6237833.1"/>
    </source>
</evidence>
<dbReference type="AlphaFoldDB" id="A0A2N0B7U8"/>
<dbReference type="RefSeq" id="WP_100746757.1">
    <property type="nucleotide sequence ID" value="NZ_NPEF02000037.1"/>
</dbReference>
<feature type="compositionally biased region" description="Basic and acidic residues" evidence="2">
    <location>
        <begin position="18"/>
        <end position="28"/>
    </location>
</feature>